<feature type="region of interest" description="Disordered" evidence="1">
    <location>
        <begin position="20"/>
        <end position="266"/>
    </location>
</feature>
<accession>Q4N3U4</accession>
<evidence type="ECO:0008006" key="4">
    <source>
        <dbReference type="Google" id="ProtNLM"/>
    </source>
</evidence>
<dbReference type="EMBL" id="AAGK01000002">
    <property type="protein sequence ID" value="EAN33179.1"/>
    <property type="molecule type" value="Genomic_DNA"/>
</dbReference>
<feature type="compositionally biased region" description="Acidic residues" evidence="1">
    <location>
        <begin position="175"/>
        <end position="186"/>
    </location>
</feature>
<dbReference type="AlphaFoldDB" id="Q4N3U4"/>
<dbReference type="Proteomes" id="UP000001949">
    <property type="component" value="Unassembled WGS sequence"/>
</dbReference>
<evidence type="ECO:0000256" key="1">
    <source>
        <dbReference type="SAM" id="MobiDB-lite"/>
    </source>
</evidence>
<keyword evidence="3" id="KW-1185">Reference proteome</keyword>
<name>Q4N3U4_THEPA</name>
<dbReference type="InParanoid" id="Q4N3U4"/>
<dbReference type="RefSeq" id="XP_765462.1">
    <property type="nucleotide sequence ID" value="XM_760369.1"/>
</dbReference>
<sequence length="358" mass="37948">MNFITSGIILYSFYTSNCMDPGDSSNPGGARPKKPAKQTPKPPKRHPGGQPPGHGPSAEFNKELQDKLKLRGKAGGSDDTVPEKPKPPTSPEYSRPSKRTTRPPPQDPPVPDNQPGGSSQVYEVSDPQQSRQDYVNVPSGGGTGQGQQSWYVNVETGGPEGHIAGASGGATSDPIYEEPPNEDDEYAAGASGSDDGSASYIEPESSPQAHVEEGLYANIKPEETGAHGPPRSSEGSGGSRSGSGKSSGPRTRAADGTQLVGIDAKSGKNNPFTTFSTFRSGPKNLFHRQYNPSPGCAISVITYNGKPVWQMGEDDNYAMEALIFPIGSSEKTIIITLKSGTTETFEKKGRKKPWKKVD</sequence>
<dbReference type="VEuPathDB" id="PiroplasmaDB:TpMuguga_02g00894"/>
<evidence type="ECO:0000313" key="2">
    <source>
        <dbReference type="EMBL" id="EAN33179.1"/>
    </source>
</evidence>
<feature type="compositionally biased region" description="Pro residues" evidence="1">
    <location>
        <begin position="102"/>
        <end position="112"/>
    </location>
</feature>
<dbReference type="GeneID" id="3502227"/>
<feature type="compositionally biased region" description="Basic residues" evidence="1">
    <location>
        <begin position="31"/>
        <end position="47"/>
    </location>
</feature>
<organism evidence="2 3">
    <name type="scientific">Theileria parva</name>
    <name type="common">East coast fever infection agent</name>
    <dbReference type="NCBI Taxonomy" id="5875"/>
    <lineage>
        <taxon>Eukaryota</taxon>
        <taxon>Sar</taxon>
        <taxon>Alveolata</taxon>
        <taxon>Apicomplexa</taxon>
        <taxon>Aconoidasida</taxon>
        <taxon>Piroplasmida</taxon>
        <taxon>Theileriidae</taxon>
        <taxon>Theileria</taxon>
    </lineage>
</organism>
<evidence type="ECO:0000313" key="3">
    <source>
        <dbReference type="Proteomes" id="UP000001949"/>
    </source>
</evidence>
<reference evidence="2 3" key="1">
    <citation type="journal article" date="2005" name="Science">
        <title>Genome sequence of Theileria parva, a bovine pathogen that transforms lymphocytes.</title>
        <authorList>
            <person name="Gardner M.J."/>
            <person name="Bishop R."/>
            <person name="Shah T."/>
            <person name="de Villiers E.P."/>
            <person name="Carlton J.M."/>
            <person name="Hall N."/>
            <person name="Ren Q."/>
            <person name="Paulsen I.T."/>
            <person name="Pain A."/>
            <person name="Berriman M."/>
            <person name="Wilson R.J.M."/>
            <person name="Sato S."/>
            <person name="Ralph S.A."/>
            <person name="Mann D.J."/>
            <person name="Xiong Z."/>
            <person name="Shallom S.J."/>
            <person name="Weidman J."/>
            <person name="Jiang L."/>
            <person name="Lynn J."/>
            <person name="Weaver B."/>
            <person name="Shoaibi A."/>
            <person name="Domingo A.R."/>
            <person name="Wasawo D."/>
            <person name="Crabtree J."/>
            <person name="Wortman J.R."/>
            <person name="Haas B."/>
            <person name="Angiuoli S.V."/>
            <person name="Creasy T.H."/>
            <person name="Lu C."/>
            <person name="Suh B."/>
            <person name="Silva J.C."/>
            <person name="Utterback T.R."/>
            <person name="Feldblyum T.V."/>
            <person name="Pertea M."/>
            <person name="Allen J."/>
            <person name="Nierman W.C."/>
            <person name="Taracha E.L.N."/>
            <person name="Salzberg S.L."/>
            <person name="White O.R."/>
            <person name="Fitzhugh H.A."/>
            <person name="Morzaria S."/>
            <person name="Venter J.C."/>
            <person name="Fraser C.M."/>
            <person name="Nene V."/>
        </authorList>
    </citation>
    <scope>NUCLEOTIDE SEQUENCE [LARGE SCALE GENOMIC DNA]</scope>
    <source>
        <strain evidence="2 3">Muguga</strain>
    </source>
</reference>
<feature type="compositionally biased region" description="Low complexity" evidence="1">
    <location>
        <begin position="187"/>
        <end position="199"/>
    </location>
</feature>
<gene>
    <name evidence="2" type="ordered locus">TP02_0894</name>
</gene>
<feature type="compositionally biased region" description="Basic and acidic residues" evidence="1">
    <location>
        <begin position="60"/>
        <end position="69"/>
    </location>
</feature>
<comment type="caution">
    <text evidence="2">The sequence shown here is derived from an EMBL/GenBank/DDBJ whole genome shotgun (WGS) entry which is preliminary data.</text>
</comment>
<protein>
    <recommendedName>
        <fullName evidence="4">CD8+ T cell target antigen Tp9</fullName>
    </recommendedName>
</protein>
<dbReference type="KEGG" id="tpv:TP02_0894"/>
<proteinExistence type="predicted"/>
<feature type="compositionally biased region" description="Polar residues" evidence="1">
    <location>
        <begin position="116"/>
        <end position="133"/>
    </location>
</feature>